<dbReference type="EMBL" id="CP066769">
    <property type="protein sequence ID" value="QQK04196.1"/>
    <property type="molecule type" value="Genomic_DNA"/>
</dbReference>
<dbReference type="InterPro" id="IPR014976">
    <property type="entry name" value="AbpA_HamA_C"/>
</dbReference>
<name>A0A7T6VI43_9BURK</name>
<sequence length="279" mass="31742">MSGIFFNVVLHDIARTPGFTGICAGFELGSWRAQQLATVLFRSLPDFCLSYSECEGIGADNAVELVAAAAKTVYQTEKFKSRGEFGELILHFVIKELFETIPAISKIFFKDSVNNTVKGFDAVHVVPTDSGLQLWLGEVKFYQDINKAIDDVCKELDAHFEREYLRNEFLLLERKIDDTWPHAEKLHALMDENTSLDEVFETVCVPVLLTYDSPVTGAHSKYSEEYVEAMTTELERHYEKFKAKNKLTTVEIRLILLPLQDKKLLVNLLHRKLEAAQCL</sequence>
<evidence type="ECO:0000259" key="1">
    <source>
        <dbReference type="Pfam" id="PF08878"/>
    </source>
</evidence>
<protein>
    <submittedName>
        <fullName evidence="2">DUF1837 domain-containing protein</fullName>
    </submittedName>
</protein>
<feature type="domain" description="Anti-bacteriophage protein A/HamA C-terminal" evidence="1">
    <location>
        <begin position="12"/>
        <end position="273"/>
    </location>
</feature>
<evidence type="ECO:0000313" key="2">
    <source>
        <dbReference type="EMBL" id="QQK04196.1"/>
    </source>
</evidence>
<dbReference type="Proteomes" id="UP000596205">
    <property type="component" value="Chromosome 1"/>
</dbReference>
<dbReference type="KEGG" id="bann:JFN94_10510"/>
<accession>A0A7T6VI43</accession>
<dbReference type="Pfam" id="PF08878">
    <property type="entry name" value="HamA"/>
    <property type="match status" value="1"/>
</dbReference>
<gene>
    <name evidence="2" type="ORF">JFN94_10510</name>
</gene>
<evidence type="ECO:0000313" key="3">
    <source>
        <dbReference type="Proteomes" id="UP000596205"/>
    </source>
</evidence>
<reference evidence="2 3" key="1">
    <citation type="submission" date="2020-12" db="EMBL/GenBank/DDBJ databases">
        <title>Complete genome sequence of Burkholderia anthina BJQ0011.</title>
        <authorList>
            <person name="Xu Y."/>
        </authorList>
    </citation>
    <scope>NUCLEOTIDE SEQUENCE [LARGE SCALE GENOMIC DNA]</scope>
    <source>
        <strain evidence="2 3">BJQ0011</strain>
    </source>
</reference>
<proteinExistence type="predicted"/>
<dbReference type="AlphaFoldDB" id="A0A7T6VI43"/>
<organism evidence="2 3">
    <name type="scientific">Burkholderia anthina</name>
    <dbReference type="NCBI Taxonomy" id="179879"/>
    <lineage>
        <taxon>Bacteria</taxon>
        <taxon>Pseudomonadati</taxon>
        <taxon>Pseudomonadota</taxon>
        <taxon>Betaproteobacteria</taxon>
        <taxon>Burkholderiales</taxon>
        <taxon>Burkholderiaceae</taxon>
        <taxon>Burkholderia</taxon>
        <taxon>Burkholderia cepacia complex</taxon>
    </lineage>
</organism>